<dbReference type="FunFam" id="3.40.50.1100:FF:000081">
    <property type="entry name" value="D-cysteine desulfhydrase 2 mitochondrial"/>
    <property type="match status" value="1"/>
</dbReference>
<sequence length="419" mass="45875">FRASPPPLISSSSSSSLLDPTPLRHLLQRLPWTIPSPSAPIHRISLLSPSPQPLLSCSIDLRPDLGADSYAKASEPGADSSSSFFVLRDDLLHPLANGNKARKLDALLPLLLRRRHRRGRTLPATDLVTCGGCQSSHAAAVAVCCAGRGIRSHLLLRGERPEVPTGYNLISEMFGSSTVYVARSAYARRDEMLLEHAHRVAGAGGEVMWIDDIVGEDLGEMNSERGIGEDGSRRVVIVNEGAASSVALLGVIRLVDYLAQANVFGKEQKIRIVLDAGTGTTAVGLALGVVLLGLPWKVTAVMLADTVERYKEREKRLISEFKRIHQIEIPDDGIVQWVERIHPRRFRKVLVGEIEACRHIARQTGILLDPMYTLAAWERAVSLTRDAEDNAKVVMLHTGGTLNMFGLAQRYRSHFSSDD</sequence>
<dbReference type="STRING" id="4615.A0A199VB84"/>
<evidence type="ECO:0000259" key="4">
    <source>
        <dbReference type="Pfam" id="PF00291"/>
    </source>
</evidence>
<comment type="cofactor">
    <cofactor evidence="1">
        <name>pyridoxal 5'-phosphate</name>
        <dbReference type="ChEBI" id="CHEBI:597326"/>
    </cofactor>
</comment>
<dbReference type="InterPro" id="IPR027278">
    <property type="entry name" value="ACCD_DCysDesulf"/>
</dbReference>
<dbReference type="Pfam" id="PF00291">
    <property type="entry name" value="PALP"/>
    <property type="match status" value="1"/>
</dbReference>
<proteinExistence type="inferred from homology"/>
<reference evidence="5 6" key="1">
    <citation type="journal article" date="2016" name="DNA Res.">
        <title>The draft genome of MD-2 pineapple using hybrid error correction of long reads.</title>
        <authorList>
            <person name="Redwan R.M."/>
            <person name="Saidin A."/>
            <person name="Kumar S.V."/>
        </authorList>
    </citation>
    <scope>NUCLEOTIDE SEQUENCE [LARGE SCALE GENOMIC DNA]</scope>
    <source>
        <strain evidence="6">cv. MD2</strain>
        <tissue evidence="5">Leaf</tissue>
    </source>
</reference>
<evidence type="ECO:0000256" key="3">
    <source>
        <dbReference type="ARBA" id="ARBA00022898"/>
    </source>
</evidence>
<feature type="domain" description="Tryptophan synthase beta chain-like PALP" evidence="4">
    <location>
        <begin position="85"/>
        <end position="399"/>
    </location>
</feature>
<dbReference type="AlphaFoldDB" id="A0A199VB84"/>
<gene>
    <name evidence="5" type="ORF">ACMD2_15014</name>
</gene>
<accession>A0A199VB84</accession>
<comment type="similarity">
    <text evidence="2">Belongs to the ACC deaminase/D-cysteine desulfhydrase family.</text>
</comment>
<dbReference type="InterPro" id="IPR036052">
    <property type="entry name" value="TrpB-like_PALP_sf"/>
</dbReference>
<dbReference type="Proteomes" id="UP000092600">
    <property type="component" value="Unassembled WGS sequence"/>
</dbReference>
<name>A0A199VB84_ANACO</name>
<evidence type="ECO:0000256" key="1">
    <source>
        <dbReference type="ARBA" id="ARBA00001933"/>
    </source>
</evidence>
<evidence type="ECO:0000313" key="5">
    <source>
        <dbReference type="EMBL" id="OAY74377.1"/>
    </source>
</evidence>
<organism evidence="5 6">
    <name type="scientific">Ananas comosus</name>
    <name type="common">Pineapple</name>
    <name type="synonym">Ananas ananas</name>
    <dbReference type="NCBI Taxonomy" id="4615"/>
    <lineage>
        <taxon>Eukaryota</taxon>
        <taxon>Viridiplantae</taxon>
        <taxon>Streptophyta</taxon>
        <taxon>Embryophyta</taxon>
        <taxon>Tracheophyta</taxon>
        <taxon>Spermatophyta</taxon>
        <taxon>Magnoliopsida</taxon>
        <taxon>Liliopsida</taxon>
        <taxon>Poales</taxon>
        <taxon>Bromeliaceae</taxon>
        <taxon>Bromelioideae</taxon>
        <taxon>Ananas</taxon>
    </lineage>
</organism>
<evidence type="ECO:0000313" key="6">
    <source>
        <dbReference type="Proteomes" id="UP000092600"/>
    </source>
</evidence>
<keyword evidence="3" id="KW-0663">Pyridoxal phosphate</keyword>
<dbReference type="GO" id="GO:0019148">
    <property type="term" value="F:D-cysteine desulfhydrase activity"/>
    <property type="evidence" value="ECO:0007669"/>
    <property type="project" value="TreeGrafter"/>
</dbReference>
<dbReference type="PANTHER" id="PTHR43780">
    <property type="entry name" value="1-AMINOCYCLOPROPANE-1-CARBOXYLATE DEAMINASE-RELATED"/>
    <property type="match status" value="1"/>
</dbReference>
<dbReference type="PANTHER" id="PTHR43780:SF7">
    <property type="entry name" value="D-CYSTEINE DESULFHYDRASE 2, MITOCHONDRIAL"/>
    <property type="match status" value="1"/>
</dbReference>
<dbReference type="Gene3D" id="3.40.50.1100">
    <property type="match status" value="3"/>
</dbReference>
<dbReference type="InterPro" id="IPR001926">
    <property type="entry name" value="TrpB-like_PALP"/>
</dbReference>
<dbReference type="EMBL" id="LSRQ01002432">
    <property type="protein sequence ID" value="OAY74377.1"/>
    <property type="molecule type" value="Genomic_DNA"/>
</dbReference>
<comment type="caution">
    <text evidence="5">The sequence shown here is derived from an EMBL/GenBank/DDBJ whole genome shotgun (WGS) entry which is preliminary data.</text>
</comment>
<dbReference type="SUPFAM" id="SSF53686">
    <property type="entry name" value="Tryptophan synthase beta subunit-like PLP-dependent enzymes"/>
    <property type="match status" value="1"/>
</dbReference>
<feature type="non-terminal residue" evidence="5">
    <location>
        <position position="1"/>
    </location>
</feature>
<evidence type="ECO:0000256" key="2">
    <source>
        <dbReference type="ARBA" id="ARBA00008639"/>
    </source>
</evidence>
<protein>
    <submittedName>
        <fullName evidence="5">Putative D-cysteine desulfhydrase 2, mitochondrial</fullName>
    </submittedName>
</protein>